<evidence type="ECO:0000313" key="2">
    <source>
        <dbReference type="EMBL" id="RUT45170.1"/>
    </source>
</evidence>
<dbReference type="AlphaFoldDB" id="A0A433Y732"/>
<dbReference type="EMBL" id="RZNY01000013">
    <property type="protein sequence ID" value="RUT45170.1"/>
    <property type="molecule type" value="Genomic_DNA"/>
</dbReference>
<keyword evidence="2" id="KW-0808">Transferase</keyword>
<evidence type="ECO:0000259" key="1">
    <source>
        <dbReference type="PROSITE" id="PS51186"/>
    </source>
</evidence>
<dbReference type="InterPro" id="IPR056935">
    <property type="entry name" value="Rv0428c-like_C"/>
</dbReference>
<protein>
    <submittedName>
        <fullName evidence="2">GNAT family N-acetyltransferase</fullName>
    </submittedName>
</protein>
<accession>A0A433Y732</accession>
<dbReference type="SUPFAM" id="SSF55729">
    <property type="entry name" value="Acyl-CoA N-acyltransferases (Nat)"/>
    <property type="match status" value="1"/>
</dbReference>
<dbReference type="Proteomes" id="UP000279446">
    <property type="component" value="Unassembled WGS sequence"/>
</dbReference>
<dbReference type="Pfam" id="PF24553">
    <property type="entry name" value="Rv0428c_C"/>
    <property type="match status" value="1"/>
</dbReference>
<dbReference type="PROSITE" id="PS51186">
    <property type="entry name" value="GNAT"/>
    <property type="match status" value="1"/>
</dbReference>
<dbReference type="Gene3D" id="3.40.630.30">
    <property type="match status" value="1"/>
</dbReference>
<reference evidence="2 3" key="1">
    <citation type="submission" date="2018-12" db="EMBL/GenBank/DDBJ databases">
        <authorList>
            <person name="Sun L."/>
            <person name="Chen Z."/>
        </authorList>
    </citation>
    <scope>NUCLEOTIDE SEQUENCE [LARGE SCALE GENOMIC DNA]</scope>
    <source>
        <strain evidence="2 3">DSM 15890</strain>
    </source>
</reference>
<keyword evidence="3" id="KW-1185">Reference proteome</keyword>
<comment type="caution">
    <text evidence="2">The sequence shown here is derived from an EMBL/GenBank/DDBJ whole genome shotgun (WGS) entry which is preliminary data.</text>
</comment>
<dbReference type="InterPro" id="IPR016181">
    <property type="entry name" value="Acyl_CoA_acyltransferase"/>
</dbReference>
<organism evidence="2 3">
    <name type="scientific">Paenibacillus anaericanus</name>
    <dbReference type="NCBI Taxonomy" id="170367"/>
    <lineage>
        <taxon>Bacteria</taxon>
        <taxon>Bacillati</taxon>
        <taxon>Bacillota</taxon>
        <taxon>Bacilli</taxon>
        <taxon>Bacillales</taxon>
        <taxon>Paenibacillaceae</taxon>
        <taxon>Paenibacillus</taxon>
    </lineage>
</organism>
<name>A0A433Y732_9BACL</name>
<proteinExistence type="predicted"/>
<dbReference type="OrthoDB" id="9805924at2"/>
<gene>
    <name evidence="2" type="ORF">EJP82_15940</name>
</gene>
<dbReference type="CDD" id="cd04301">
    <property type="entry name" value="NAT_SF"/>
    <property type="match status" value="1"/>
</dbReference>
<evidence type="ECO:0000313" key="3">
    <source>
        <dbReference type="Proteomes" id="UP000279446"/>
    </source>
</evidence>
<dbReference type="GO" id="GO:0016747">
    <property type="term" value="F:acyltransferase activity, transferring groups other than amino-acyl groups"/>
    <property type="evidence" value="ECO:0007669"/>
    <property type="project" value="InterPro"/>
</dbReference>
<feature type="domain" description="N-acetyltransferase" evidence="1">
    <location>
        <begin position="108"/>
        <end position="260"/>
    </location>
</feature>
<dbReference type="InterPro" id="IPR000182">
    <property type="entry name" value="GNAT_dom"/>
</dbReference>
<dbReference type="RefSeq" id="WP_127193064.1">
    <property type="nucleotide sequence ID" value="NZ_RZNY01000013.1"/>
</dbReference>
<sequence length="260" mass="29260">MAKINSEMIHSEADLARLLEQLAANAWPPRERADLGNWRLRANDGVTRRANSVLAAGAFPEGDWLEAIEGFYRNRGISPCFQVSNSSPSELDGILEHRGYSAIMHCFMMAASCEEILKRTEQITSWSAKFVLEVDDGWLDDFLVLEGFPNERKESYRSIFKGIMVPKCFVSVLENGERIGLASAVLERGWAGISNVIVDPRHRRIGVAGSIFRALCEWSLVQGAQHIYLQVLRKNAGALDLYNKLGFSVVSEYHYRIHND</sequence>